<accession>F4QTK6</accession>
<dbReference type="SMART" id="SM00671">
    <property type="entry name" value="SEL1"/>
    <property type="match status" value="11"/>
</dbReference>
<dbReference type="Pfam" id="PF08238">
    <property type="entry name" value="Sel1"/>
    <property type="match status" value="11"/>
</dbReference>
<evidence type="ECO:0000313" key="2">
    <source>
        <dbReference type="EMBL" id="EGF90076.1"/>
    </source>
</evidence>
<sequence>MTKSAFSGWAAFSIALTMAAGAGAVGMTMWQMRPESRLRAIVLAADQAVKERKPKAAWTQIESLRAVNPWAADYYQARLLMRSPELAAPGAAPGQSAQLLRRAASAPKYADRARVALAELLMDHPELARSPDEAMTALRSAAQSGNRKAAVMLAGQLTQRPDSDKMEVLRLLTEASETNAGAAKTLVTMIEGRSLPVKSRALTDDIRYRQFTSSLYDAKGGDLDAMVRVGDAYRTGAGVAKDIALASEWYNRAAGLNSNTARMRQIDVLRLEGTPESAQKAHSLALDAAKDATSVGALTELGLDFKTGRGVPADLVKAESYFRRAAAMGSASAKYELADMLLKRQPSKPQDEAEAVAMLTDAAQMGNPGASWVLYGLYDKGQRGLTADPARAFAYLSQAAKGGRTAARTELASRYSSGDAVVARNEGEAFRWAGSALDSGATSTNLLLIMADGYARGEVVTQDRLRAKGYLEAAVRRGSPRAMRKLGALYFTLQQPDASQQAVKWLREASRHGETDAYIDLGRAYASGAGVPVDAARAFTFFEEAADAGNLTGLIEMGRSYATGYGVARNPQRAAELFLRAANAGSAEAMIMLSYSYEVGDGVPQSLPEARAWLKRGADSGDAEAQYWYGLYMLDGRGGPADRAGALALFEQSKAGKFKPAGAILNQMKPKPAAPKPVAPVAPQATPAPVPAAQVAARPTASGPGPSAKAKS</sequence>
<gene>
    <name evidence="2" type="ORF">ABI_45030</name>
</gene>
<dbReference type="PANTHER" id="PTHR11102">
    <property type="entry name" value="SEL-1-LIKE PROTEIN"/>
    <property type="match status" value="1"/>
</dbReference>
<dbReference type="SUPFAM" id="SSF81901">
    <property type="entry name" value="HCP-like"/>
    <property type="match status" value="3"/>
</dbReference>
<protein>
    <submittedName>
        <fullName evidence="2">Sel1 repeat family protein</fullName>
    </submittedName>
</protein>
<reference evidence="3" key="1">
    <citation type="submission" date="2011-03" db="EMBL/GenBank/DDBJ databases">
        <title>Draft genome sequence of Brevundimonas diminuta.</title>
        <authorList>
            <person name="Brown P.J.B."/>
            <person name="Buechlein A."/>
            <person name="Hemmerich C."/>
            <person name="Brun Y.V."/>
        </authorList>
    </citation>
    <scope>NUCLEOTIDE SEQUENCE [LARGE SCALE GENOMIC DNA]</scope>
    <source>
        <strain evidence="3">C19</strain>
    </source>
</reference>
<dbReference type="AlphaFoldDB" id="F4QTK6"/>
<dbReference type="HOGENOM" id="CLU_387667_0_0_5"/>
<name>F4QTK6_9CAUL</name>
<feature type="compositionally biased region" description="Pro residues" evidence="1">
    <location>
        <begin position="672"/>
        <end position="690"/>
    </location>
</feature>
<dbReference type="RefSeq" id="WP_006275277.1">
    <property type="nucleotide sequence ID" value="NZ_GL883080.1"/>
</dbReference>
<feature type="region of interest" description="Disordered" evidence="1">
    <location>
        <begin position="667"/>
        <end position="712"/>
    </location>
</feature>
<dbReference type="Gene3D" id="1.25.40.10">
    <property type="entry name" value="Tetratricopeptide repeat domain"/>
    <property type="match status" value="3"/>
</dbReference>
<dbReference type="InterPro" id="IPR011990">
    <property type="entry name" value="TPR-like_helical_dom_sf"/>
</dbReference>
<dbReference type="eggNOG" id="COG0790">
    <property type="taxonomic scope" value="Bacteria"/>
</dbReference>
<dbReference type="InterPro" id="IPR050767">
    <property type="entry name" value="Sel1_AlgK"/>
</dbReference>
<dbReference type="InterPro" id="IPR006597">
    <property type="entry name" value="Sel1-like"/>
</dbReference>
<keyword evidence="3" id="KW-1185">Reference proteome</keyword>
<dbReference type="OrthoDB" id="7616061at2"/>
<dbReference type="Proteomes" id="UP000006512">
    <property type="component" value="Unassembled WGS sequence"/>
</dbReference>
<dbReference type="PANTHER" id="PTHR11102:SF160">
    <property type="entry name" value="ERAD-ASSOCIATED E3 UBIQUITIN-PROTEIN LIGASE COMPONENT HRD3"/>
    <property type="match status" value="1"/>
</dbReference>
<dbReference type="STRING" id="715226.ABI_45030"/>
<proteinExistence type="predicted"/>
<dbReference type="EMBL" id="GL883080">
    <property type="protein sequence ID" value="EGF90076.1"/>
    <property type="molecule type" value="Genomic_DNA"/>
</dbReference>
<feature type="compositionally biased region" description="Low complexity" evidence="1">
    <location>
        <begin position="691"/>
        <end position="701"/>
    </location>
</feature>
<evidence type="ECO:0000313" key="3">
    <source>
        <dbReference type="Proteomes" id="UP000006512"/>
    </source>
</evidence>
<evidence type="ECO:0000256" key="1">
    <source>
        <dbReference type="SAM" id="MobiDB-lite"/>
    </source>
</evidence>
<organism evidence="2 3">
    <name type="scientific">Asticcacaulis biprosthecium C19</name>
    <dbReference type="NCBI Taxonomy" id="715226"/>
    <lineage>
        <taxon>Bacteria</taxon>
        <taxon>Pseudomonadati</taxon>
        <taxon>Pseudomonadota</taxon>
        <taxon>Alphaproteobacteria</taxon>
        <taxon>Caulobacterales</taxon>
        <taxon>Caulobacteraceae</taxon>
        <taxon>Asticcacaulis</taxon>
    </lineage>
</organism>